<evidence type="ECO:0000256" key="4">
    <source>
        <dbReference type="ARBA" id="ARBA00022692"/>
    </source>
</evidence>
<keyword evidence="6" id="KW-0472">Membrane</keyword>
<dbReference type="STRING" id="555088.DealDRAFT_1934"/>
<evidence type="ECO:0000256" key="6">
    <source>
        <dbReference type="ARBA" id="ARBA00023136"/>
    </source>
</evidence>
<name>C0GHH5_DETAL</name>
<proteinExistence type="inferred from homology"/>
<reference evidence="8 9" key="1">
    <citation type="submission" date="2009-02" db="EMBL/GenBank/DDBJ databases">
        <title>Sequencing of the draft genome and assembly of Dethiobacter alkaliphilus AHT 1.</title>
        <authorList>
            <consortium name="US DOE Joint Genome Institute (JGI-PGF)"/>
            <person name="Lucas S."/>
            <person name="Copeland A."/>
            <person name="Lapidus A."/>
            <person name="Glavina del Rio T."/>
            <person name="Dalin E."/>
            <person name="Tice H."/>
            <person name="Bruce D."/>
            <person name="Goodwin L."/>
            <person name="Pitluck S."/>
            <person name="Larimer F."/>
            <person name="Land M.L."/>
            <person name="Hauser L."/>
            <person name="Muyzer G."/>
        </authorList>
    </citation>
    <scope>NUCLEOTIDE SEQUENCE [LARGE SCALE GENOMIC DNA]</scope>
    <source>
        <strain evidence="8 9">AHT 1</strain>
    </source>
</reference>
<dbReference type="Pfam" id="PF00999">
    <property type="entry name" value="Na_H_Exchanger"/>
    <property type="match status" value="1"/>
</dbReference>
<evidence type="ECO:0000313" key="8">
    <source>
        <dbReference type="EMBL" id="EEG77181.1"/>
    </source>
</evidence>
<dbReference type="EMBL" id="ACJM01000009">
    <property type="protein sequence ID" value="EEG77181.1"/>
    <property type="molecule type" value="Genomic_DNA"/>
</dbReference>
<dbReference type="OrthoDB" id="9781411at2"/>
<dbReference type="InterPro" id="IPR006153">
    <property type="entry name" value="Cation/H_exchanger_TM"/>
</dbReference>
<evidence type="ECO:0000259" key="7">
    <source>
        <dbReference type="Pfam" id="PF00999"/>
    </source>
</evidence>
<dbReference type="eggNOG" id="COG0475">
    <property type="taxonomic scope" value="Bacteria"/>
</dbReference>
<dbReference type="GO" id="GO:0015297">
    <property type="term" value="F:antiporter activity"/>
    <property type="evidence" value="ECO:0007669"/>
    <property type="project" value="InterPro"/>
</dbReference>
<dbReference type="InterPro" id="IPR038770">
    <property type="entry name" value="Na+/solute_symporter_sf"/>
</dbReference>
<comment type="subcellular location">
    <subcellularLocation>
        <location evidence="1">Membrane</location>
        <topology evidence="1">Multi-pass membrane protein</topology>
    </subcellularLocation>
</comment>
<keyword evidence="9" id="KW-1185">Reference proteome</keyword>
<dbReference type="PANTHER" id="PTHR42751">
    <property type="entry name" value="SODIUM/HYDROGEN EXCHANGER FAMILY/TRKA DOMAIN PROTEIN"/>
    <property type="match status" value="1"/>
</dbReference>
<accession>C0GHH5</accession>
<keyword evidence="4" id="KW-0812">Transmembrane</keyword>
<evidence type="ECO:0000256" key="3">
    <source>
        <dbReference type="ARBA" id="ARBA00022448"/>
    </source>
</evidence>
<protein>
    <submittedName>
        <fullName evidence="8">Sodium/hydrogen exchanger</fullName>
    </submittedName>
</protein>
<dbReference type="Gene3D" id="1.20.1530.20">
    <property type="match status" value="1"/>
</dbReference>
<evidence type="ECO:0000256" key="5">
    <source>
        <dbReference type="ARBA" id="ARBA00022989"/>
    </source>
</evidence>
<dbReference type="GO" id="GO:1902600">
    <property type="term" value="P:proton transmembrane transport"/>
    <property type="evidence" value="ECO:0007669"/>
    <property type="project" value="InterPro"/>
</dbReference>
<evidence type="ECO:0000313" key="9">
    <source>
        <dbReference type="Proteomes" id="UP000006443"/>
    </source>
</evidence>
<gene>
    <name evidence="8" type="ORF">DealDRAFT_1934</name>
</gene>
<evidence type="ECO:0000256" key="2">
    <source>
        <dbReference type="ARBA" id="ARBA00005551"/>
    </source>
</evidence>
<dbReference type="Proteomes" id="UP000006443">
    <property type="component" value="Unassembled WGS sequence"/>
</dbReference>
<comment type="similarity">
    <text evidence="2">Belongs to the monovalent cation:proton antiporter 2 (CPA2) transporter (TC 2.A.37) family.</text>
</comment>
<dbReference type="GO" id="GO:0016020">
    <property type="term" value="C:membrane"/>
    <property type="evidence" value="ECO:0007669"/>
    <property type="project" value="UniProtKB-SubCell"/>
</dbReference>
<comment type="caution">
    <text evidence="8">The sequence shown here is derived from an EMBL/GenBank/DDBJ whole genome shotgun (WGS) entry which is preliminary data.</text>
</comment>
<dbReference type="PANTHER" id="PTHR42751:SF6">
    <property type="entry name" value="CONSERVED INTEGRAL MEMBRANE TRANSPORT PROTEIN-RELATED"/>
    <property type="match status" value="1"/>
</dbReference>
<evidence type="ECO:0000256" key="1">
    <source>
        <dbReference type="ARBA" id="ARBA00004141"/>
    </source>
</evidence>
<keyword evidence="5" id="KW-1133">Transmembrane helix</keyword>
<keyword evidence="3" id="KW-0813">Transport</keyword>
<sequence length="382" mass="41848">MDHLFLAGGIILLIFFIFNYIAQRFNFPPLLAYLFLGVALAGLFTEPEQNVIEQIANMGIVLLFFLLGLHFPLSRLVNISRRIWQAGVLDVVLCFGGSFFLAVLFGFDLLPALIIGGVAYASSSSITVKMMEETNRMTTPEGEFKLALLIFEDLVAPVMVSFLVGLSLQGEITAQAVAIIFAKVVLMTAASIIIAYFGFRKLDLFLKRYMTKDFIPLFAISIALIFAGIAYYLDLSKLLGAFLAGVMLSETGTSKELEHLISPIKDITLPFFFFWFGTSIAFGAGVIAPSLLMILIAWAFVGKIIVGFWGGRIYGLTFGGSLRAAFSLGQRGEFSVVIAALADTALRVFLGIYIVITAIVGVYLFRRAPAISEKVARLMKKT</sequence>
<dbReference type="AlphaFoldDB" id="C0GHH5"/>
<dbReference type="RefSeq" id="WP_008516950.1">
    <property type="nucleotide sequence ID" value="NZ_ACJM01000009.1"/>
</dbReference>
<feature type="domain" description="Cation/H+ exchanger transmembrane" evidence="7">
    <location>
        <begin position="13"/>
        <end position="359"/>
    </location>
</feature>
<organism evidence="8 9">
    <name type="scientific">Dethiobacter alkaliphilus AHT 1</name>
    <dbReference type="NCBI Taxonomy" id="555088"/>
    <lineage>
        <taxon>Bacteria</taxon>
        <taxon>Bacillati</taxon>
        <taxon>Bacillota</taxon>
        <taxon>Dethiobacteria</taxon>
        <taxon>Dethiobacterales</taxon>
        <taxon>Dethiobacteraceae</taxon>
        <taxon>Dethiobacter</taxon>
    </lineage>
</organism>